<dbReference type="AlphaFoldDB" id="A0AA38C2C1"/>
<dbReference type="Pfam" id="PF01553">
    <property type="entry name" value="Acyltransferase"/>
    <property type="match status" value="1"/>
</dbReference>
<dbReference type="CDD" id="cd07990">
    <property type="entry name" value="LPLAT_LCLAT1-like"/>
    <property type="match status" value="1"/>
</dbReference>
<evidence type="ECO:0000313" key="2">
    <source>
        <dbReference type="EMBL" id="KAH9289724.1"/>
    </source>
</evidence>
<feature type="non-terminal residue" evidence="2">
    <location>
        <position position="110"/>
    </location>
</feature>
<dbReference type="EMBL" id="JAHRHJ020003813">
    <property type="protein sequence ID" value="KAH9289724.1"/>
    <property type="molecule type" value="Genomic_DNA"/>
</dbReference>
<dbReference type="PANTHER" id="PTHR10983:SF16">
    <property type="entry name" value="LYSOCARDIOLIPIN ACYLTRANSFERASE 1"/>
    <property type="match status" value="1"/>
</dbReference>
<keyword evidence="3" id="KW-1185">Reference proteome</keyword>
<protein>
    <recommendedName>
        <fullName evidence="1">Phospholipid/glycerol acyltransferase domain-containing protein</fullName>
    </recommendedName>
</protein>
<feature type="domain" description="Phospholipid/glycerol acyltransferase" evidence="1">
    <location>
        <begin position="3"/>
        <end position="98"/>
    </location>
</feature>
<gene>
    <name evidence="2" type="ORF">KI387_033841</name>
</gene>
<dbReference type="GO" id="GO:0016746">
    <property type="term" value="F:acyltransferase activity"/>
    <property type="evidence" value="ECO:0007669"/>
    <property type="project" value="InterPro"/>
</dbReference>
<dbReference type="OMA" id="CAIAYED"/>
<accession>A0AA38C2C1</accession>
<proteinExistence type="predicted"/>
<evidence type="ECO:0000313" key="3">
    <source>
        <dbReference type="Proteomes" id="UP000824469"/>
    </source>
</evidence>
<reference evidence="2 3" key="1">
    <citation type="journal article" date="2021" name="Nat. Plants">
        <title>The Taxus genome provides insights into paclitaxel biosynthesis.</title>
        <authorList>
            <person name="Xiong X."/>
            <person name="Gou J."/>
            <person name="Liao Q."/>
            <person name="Li Y."/>
            <person name="Zhou Q."/>
            <person name="Bi G."/>
            <person name="Li C."/>
            <person name="Du R."/>
            <person name="Wang X."/>
            <person name="Sun T."/>
            <person name="Guo L."/>
            <person name="Liang H."/>
            <person name="Lu P."/>
            <person name="Wu Y."/>
            <person name="Zhang Z."/>
            <person name="Ro D.K."/>
            <person name="Shang Y."/>
            <person name="Huang S."/>
            <person name="Yan J."/>
        </authorList>
    </citation>
    <scope>NUCLEOTIDE SEQUENCE [LARGE SCALE GENOMIC DNA]</scope>
    <source>
        <strain evidence="2">Ta-2019</strain>
    </source>
</reference>
<name>A0AA38C2C1_TAXCH</name>
<organism evidence="2 3">
    <name type="scientific">Taxus chinensis</name>
    <name type="common">Chinese yew</name>
    <name type="synonym">Taxus wallichiana var. chinensis</name>
    <dbReference type="NCBI Taxonomy" id="29808"/>
    <lineage>
        <taxon>Eukaryota</taxon>
        <taxon>Viridiplantae</taxon>
        <taxon>Streptophyta</taxon>
        <taxon>Embryophyta</taxon>
        <taxon>Tracheophyta</taxon>
        <taxon>Spermatophyta</taxon>
        <taxon>Pinopsida</taxon>
        <taxon>Pinidae</taxon>
        <taxon>Conifers II</taxon>
        <taxon>Cupressales</taxon>
        <taxon>Taxaceae</taxon>
        <taxon>Taxus</taxon>
    </lineage>
</organism>
<dbReference type="Proteomes" id="UP000824469">
    <property type="component" value="Unassembled WGS sequence"/>
</dbReference>
<dbReference type="InterPro" id="IPR002123">
    <property type="entry name" value="Plipid/glycerol_acylTrfase"/>
</dbReference>
<dbReference type="PANTHER" id="PTHR10983">
    <property type="entry name" value="1-ACYLGLYCEROL-3-PHOSPHATE ACYLTRANSFERASE-RELATED"/>
    <property type="match status" value="1"/>
</dbReference>
<dbReference type="SMART" id="SM00563">
    <property type="entry name" value="PlsC"/>
    <property type="match status" value="1"/>
</dbReference>
<feature type="non-terminal residue" evidence="2">
    <location>
        <position position="1"/>
    </location>
</feature>
<sequence length="110" mass="12687">LGYIKYILKSSVRNVPIFGWGFHILEFILVERKWELDKPVIESMLSTFMDPQDPLWLVLFPEGTDFTEQKCRRSQQFAKEHGLPVLSNVLLPRTKGFTSCLALLRGSMDA</sequence>
<comment type="caution">
    <text evidence="2">The sequence shown here is derived from an EMBL/GenBank/DDBJ whole genome shotgun (WGS) entry which is preliminary data.</text>
</comment>
<dbReference type="GO" id="GO:0012505">
    <property type="term" value="C:endomembrane system"/>
    <property type="evidence" value="ECO:0007669"/>
    <property type="project" value="TreeGrafter"/>
</dbReference>
<dbReference type="SUPFAM" id="SSF69593">
    <property type="entry name" value="Glycerol-3-phosphate (1)-acyltransferase"/>
    <property type="match status" value="1"/>
</dbReference>
<evidence type="ECO:0000259" key="1">
    <source>
        <dbReference type="SMART" id="SM00563"/>
    </source>
</evidence>